<organism evidence="3 4">
    <name type="scientific">Parathielavia hyrcaniae</name>
    <dbReference type="NCBI Taxonomy" id="113614"/>
    <lineage>
        <taxon>Eukaryota</taxon>
        <taxon>Fungi</taxon>
        <taxon>Dikarya</taxon>
        <taxon>Ascomycota</taxon>
        <taxon>Pezizomycotina</taxon>
        <taxon>Sordariomycetes</taxon>
        <taxon>Sordariomycetidae</taxon>
        <taxon>Sordariales</taxon>
        <taxon>Chaetomiaceae</taxon>
        <taxon>Parathielavia</taxon>
    </lineage>
</organism>
<gene>
    <name evidence="3" type="ORF">N658DRAFT_504892</name>
</gene>
<evidence type="ECO:0000256" key="1">
    <source>
        <dbReference type="SAM" id="MobiDB-lite"/>
    </source>
</evidence>
<comment type="caution">
    <text evidence="3">The sequence shown here is derived from an EMBL/GenBank/DDBJ whole genome shotgun (WGS) entry which is preliminary data.</text>
</comment>
<name>A0AAN6Q5T5_9PEZI</name>
<feature type="compositionally biased region" description="Low complexity" evidence="1">
    <location>
        <begin position="717"/>
        <end position="742"/>
    </location>
</feature>
<dbReference type="Pfam" id="PF11885">
    <property type="entry name" value="DUF3405"/>
    <property type="match status" value="1"/>
</dbReference>
<dbReference type="PANTHER" id="PTHR36205:SF2">
    <property type="entry name" value="MAJOR FACILITATOR SUPERFAMILY TRANSPORTER"/>
    <property type="match status" value="1"/>
</dbReference>
<evidence type="ECO:0000313" key="3">
    <source>
        <dbReference type="EMBL" id="KAK4104103.1"/>
    </source>
</evidence>
<evidence type="ECO:0008006" key="5">
    <source>
        <dbReference type="Google" id="ProtNLM"/>
    </source>
</evidence>
<protein>
    <recommendedName>
        <fullName evidence="5">Major facilitator superfamily transporter</fullName>
    </recommendedName>
</protein>
<keyword evidence="2" id="KW-0472">Membrane</keyword>
<keyword evidence="2" id="KW-0812">Transmembrane</keyword>
<feature type="region of interest" description="Disordered" evidence="1">
    <location>
        <begin position="239"/>
        <end position="267"/>
    </location>
</feature>
<feature type="region of interest" description="Disordered" evidence="1">
    <location>
        <begin position="711"/>
        <end position="781"/>
    </location>
</feature>
<accession>A0AAN6Q5T5</accession>
<keyword evidence="2" id="KW-1133">Transmembrane helix</keyword>
<proteinExistence type="predicted"/>
<dbReference type="AlphaFoldDB" id="A0AAN6Q5T5"/>
<reference evidence="3" key="1">
    <citation type="journal article" date="2023" name="Mol. Phylogenet. Evol.">
        <title>Genome-scale phylogeny and comparative genomics of the fungal order Sordariales.</title>
        <authorList>
            <person name="Hensen N."/>
            <person name="Bonometti L."/>
            <person name="Westerberg I."/>
            <person name="Brannstrom I.O."/>
            <person name="Guillou S."/>
            <person name="Cros-Aarteil S."/>
            <person name="Calhoun S."/>
            <person name="Haridas S."/>
            <person name="Kuo A."/>
            <person name="Mondo S."/>
            <person name="Pangilinan J."/>
            <person name="Riley R."/>
            <person name="LaButti K."/>
            <person name="Andreopoulos B."/>
            <person name="Lipzen A."/>
            <person name="Chen C."/>
            <person name="Yan M."/>
            <person name="Daum C."/>
            <person name="Ng V."/>
            <person name="Clum A."/>
            <person name="Steindorff A."/>
            <person name="Ohm R.A."/>
            <person name="Martin F."/>
            <person name="Silar P."/>
            <person name="Natvig D.O."/>
            <person name="Lalanne C."/>
            <person name="Gautier V."/>
            <person name="Ament-Velasquez S.L."/>
            <person name="Kruys A."/>
            <person name="Hutchinson M.I."/>
            <person name="Powell A.J."/>
            <person name="Barry K."/>
            <person name="Miller A.N."/>
            <person name="Grigoriev I.V."/>
            <person name="Debuchy R."/>
            <person name="Gladieux P."/>
            <person name="Hiltunen Thoren M."/>
            <person name="Johannesson H."/>
        </authorList>
    </citation>
    <scope>NUCLEOTIDE SEQUENCE</scope>
    <source>
        <strain evidence="3">CBS 757.83</strain>
    </source>
</reference>
<evidence type="ECO:0000256" key="2">
    <source>
        <dbReference type="SAM" id="Phobius"/>
    </source>
</evidence>
<dbReference type="Proteomes" id="UP001305647">
    <property type="component" value="Unassembled WGS sequence"/>
</dbReference>
<feature type="transmembrane region" description="Helical" evidence="2">
    <location>
        <begin position="21"/>
        <end position="39"/>
    </location>
</feature>
<dbReference type="PANTHER" id="PTHR36205">
    <property type="entry name" value="CHROMOSOME 19, WHOLE GENOME SHOTGUN SEQUENCE"/>
    <property type="match status" value="1"/>
</dbReference>
<evidence type="ECO:0000313" key="4">
    <source>
        <dbReference type="Proteomes" id="UP001305647"/>
    </source>
</evidence>
<dbReference type="EMBL" id="MU863627">
    <property type="protein sequence ID" value="KAK4104103.1"/>
    <property type="molecule type" value="Genomic_DNA"/>
</dbReference>
<sequence>MLVKAVVVKAQARRVLARPRTILPTIAVILLLCLLGWIHQERISSGVPFLKGGASLDRDPDERREKELAAQRALFEEEYHQLKDKPGYKAIYGNTLDTLIDGNTRSASEEEQLGPAVNNTIYSFTKTRPVTFSPYPKYNNPEWNAFHAPYVPCIGPTGKKVEDIGVFKGRPRNFPNPGFGSYNVLGLDRNLCFERDTRLGPYGLLPVLNADGDQVDWDSVQWGDLQDQCVERNKARFASHGPENEYVPETQSGDLKRGTSAVEDTSDDKEPVMYTLKRFWRKAGKKTSHRNTVKTTRRAHNMTTRVEPRTALLLRSFSGKTYTENDKQVIRSLVTELSLRSGGEFKVFLFVHVKDSDQDIWTEEAYQEALDKHVPAEFRGMAVLWNEPAVDRMYPRLSPKARKVHHGQFLPVQMFMQEFREFDHVWNWEMDSRIIGHNYDVLAKLGDFAKKQPRRGLWERNERYYIPSFHGSYDSQFRASVETAVGRETIWGAPSVPVVTPLGPKPPVPNPEDDDYKWGVGEEADLIELAPIWDPVNSGWVMRNSVWGYRSPTFPWGRLPRRATIITQSRLSRRLVDIMHYEDLRGNHVASEMAAQTTALLHGLKAVYAPMPVFFDRGWSGARLARWFNGGPRGQSGSFGSAMGWGQEGRYMGSTWYFRAYPPQRLYNNWMGYEDTEIGGDEWEAEHGRPCLPAMILHPVKEIKPTIYSSWRQARQTSPGPDSSSLPSPPTSAGTAASYFSRPPSPSPSQKQSIDSDRGEASHPPLTRQTSASHWPSLGSR</sequence>
<reference evidence="3" key="2">
    <citation type="submission" date="2023-05" db="EMBL/GenBank/DDBJ databases">
        <authorList>
            <consortium name="Lawrence Berkeley National Laboratory"/>
            <person name="Steindorff A."/>
            <person name="Hensen N."/>
            <person name="Bonometti L."/>
            <person name="Westerberg I."/>
            <person name="Brannstrom I.O."/>
            <person name="Guillou S."/>
            <person name="Cros-Aarteil S."/>
            <person name="Calhoun S."/>
            <person name="Haridas S."/>
            <person name="Kuo A."/>
            <person name="Mondo S."/>
            <person name="Pangilinan J."/>
            <person name="Riley R."/>
            <person name="Labutti K."/>
            <person name="Andreopoulos B."/>
            <person name="Lipzen A."/>
            <person name="Chen C."/>
            <person name="Yanf M."/>
            <person name="Daum C."/>
            <person name="Ng V."/>
            <person name="Clum A."/>
            <person name="Ohm R."/>
            <person name="Martin F."/>
            <person name="Silar P."/>
            <person name="Natvig D."/>
            <person name="Lalanne C."/>
            <person name="Gautier V."/>
            <person name="Ament-Velasquez S.L."/>
            <person name="Kruys A."/>
            <person name="Hutchinson M.I."/>
            <person name="Powell A.J."/>
            <person name="Barry K."/>
            <person name="Miller A.N."/>
            <person name="Grigoriev I.V."/>
            <person name="Debuchy R."/>
            <person name="Gladieux P."/>
            <person name="Thoren M.H."/>
            <person name="Johannesson H."/>
        </authorList>
    </citation>
    <scope>NUCLEOTIDE SEQUENCE</scope>
    <source>
        <strain evidence="3">CBS 757.83</strain>
    </source>
</reference>
<keyword evidence="4" id="KW-1185">Reference proteome</keyword>
<dbReference type="InterPro" id="IPR021822">
    <property type="entry name" value="DUF3405"/>
</dbReference>
<feature type="compositionally biased region" description="Polar residues" evidence="1">
    <location>
        <begin position="767"/>
        <end position="781"/>
    </location>
</feature>